<dbReference type="EMBL" id="CADDAV010000001">
    <property type="protein sequence ID" value="CAB0580169.1"/>
    <property type="molecule type" value="Genomic_DNA"/>
</dbReference>
<dbReference type="Pfam" id="PF12697">
    <property type="entry name" value="Abhydrolase_6"/>
    <property type="match status" value="1"/>
</dbReference>
<dbReference type="SUPFAM" id="SSF53474">
    <property type="entry name" value="alpha/beta-Hydrolases"/>
    <property type="match status" value="1"/>
</dbReference>
<gene>
    <name evidence="2" type="ORF">CIP107547_00211</name>
</gene>
<name>A0A811G1R5_CORDP</name>
<dbReference type="InterPro" id="IPR000073">
    <property type="entry name" value="AB_hydrolase_1"/>
</dbReference>
<protein>
    <submittedName>
        <fullName evidence="2">Lipase</fullName>
    </submittedName>
</protein>
<feature type="domain" description="AB hydrolase-1" evidence="1">
    <location>
        <begin position="36"/>
        <end position="156"/>
    </location>
</feature>
<evidence type="ECO:0000313" key="2">
    <source>
        <dbReference type="EMBL" id="CAB0580169.1"/>
    </source>
</evidence>
<dbReference type="PANTHER" id="PTHR37946">
    <property type="entry name" value="SLL1969 PROTEIN"/>
    <property type="match status" value="1"/>
</dbReference>
<reference evidence="2 3" key="1">
    <citation type="submission" date="2020-02" db="EMBL/GenBank/DDBJ databases">
        <authorList>
            <person name="Brisse S."/>
        </authorList>
    </citation>
    <scope>NUCLEOTIDE SEQUENCE [LARGE SCALE GENOMIC DNA]</scope>
    <source>
        <strain evidence="2">CIP107547</strain>
    </source>
</reference>
<comment type="caution">
    <text evidence="2">The sequence shown here is derived from an EMBL/GenBank/DDBJ whole genome shotgun (WGS) entry which is preliminary data.</text>
</comment>
<organism evidence="2 3">
    <name type="scientific">Corynebacterium diphtheriae</name>
    <dbReference type="NCBI Taxonomy" id="1717"/>
    <lineage>
        <taxon>Bacteria</taxon>
        <taxon>Bacillati</taxon>
        <taxon>Actinomycetota</taxon>
        <taxon>Actinomycetes</taxon>
        <taxon>Mycobacteriales</taxon>
        <taxon>Corynebacteriaceae</taxon>
        <taxon>Corynebacterium</taxon>
    </lineage>
</organism>
<evidence type="ECO:0000313" key="3">
    <source>
        <dbReference type="Proteomes" id="UP000480222"/>
    </source>
</evidence>
<evidence type="ECO:0000259" key="1">
    <source>
        <dbReference type="Pfam" id="PF12697"/>
    </source>
</evidence>
<dbReference type="Proteomes" id="UP000480222">
    <property type="component" value="Unassembled WGS sequence"/>
</dbReference>
<dbReference type="InterPro" id="IPR029058">
    <property type="entry name" value="AB_hydrolase_fold"/>
</dbReference>
<sequence>MAVVQHHLPLSARLPARGIFEDDWRDRPSKRHPYPVILIHGTGVTKGDWMELGHTLRSLGYAVWAPDFGMRSTAAVAESAAQVGAYIDAVLTVTKAKKAIVVGHSQGGILARYWMHNLDGANKVSHLISLAVPHHGTSHGGMMSPLGRTPRGTAVIDSLITGFFGASGFEMLHDSELIAQLNEHGDTLPQVHYSCIATRSDTIIQPIESCFLHGKLVRNIYAQAVSKHAIILHEDMPHDPRVRRLVIAEIERVERLTIPS</sequence>
<dbReference type="GO" id="GO:0003824">
    <property type="term" value="F:catalytic activity"/>
    <property type="evidence" value="ECO:0007669"/>
    <property type="project" value="UniProtKB-ARBA"/>
</dbReference>
<proteinExistence type="predicted"/>
<dbReference type="Gene3D" id="3.40.50.1820">
    <property type="entry name" value="alpha/beta hydrolase"/>
    <property type="match status" value="1"/>
</dbReference>
<dbReference type="AlphaFoldDB" id="A0A811G1R5"/>
<dbReference type="PANTHER" id="PTHR37946:SF1">
    <property type="entry name" value="SLL1969 PROTEIN"/>
    <property type="match status" value="1"/>
</dbReference>
<accession>A0A811G1R5</accession>